<keyword evidence="6 9" id="KW-0067">ATP-binding</keyword>
<keyword evidence="5" id="KW-0418">Kinase</keyword>
<comment type="catalytic activity">
    <reaction evidence="7">
        <text>L-threonyl-[protein] + ATP = O-phospho-L-threonyl-[protein] + ADP + H(+)</text>
        <dbReference type="Rhea" id="RHEA:46608"/>
        <dbReference type="Rhea" id="RHEA-COMP:11060"/>
        <dbReference type="Rhea" id="RHEA-COMP:11605"/>
        <dbReference type="ChEBI" id="CHEBI:15378"/>
        <dbReference type="ChEBI" id="CHEBI:30013"/>
        <dbReference type="ChEBI" id="CHEBI:30616"/>
        <dbReference type="ChEBI" id="CHEBI:61977"/>
        <dbReference type="ChEBI" id="CHEBI:456216"/>
        <dbReference type="EC" id="2.7.11.1"/>
    </reaction>
</comment>
<keyword evidence="3" id="KW-0808">Transferase</keyword>
<dbReference type="PANTHER" id="PTHR43895:SF32">
    <property type="entry name" value="SERINE_THREONINE-PROTEIN KINASE CHK1"/>
    <property type="match status" value="1"/>
</dbReference>
<evidence type="ECO:0000313" key="13">
    <source>
        <dbReference type="Proteomes" id="UP001165082"/>
    </source>
</evidence>
<evidence type="ECO:0000256" key="9">
    <source>
        <dbReference type="PROSITE-ProRule" id="PRU10141"/>
    </source>
</evidence>
<dbReference type="InterPro" id="IPR008271">
    <property type="entry name" value="Ser/Thr_kinase_AS"/>
</dbReference>
<evidence type="ECO:0000256" key="7">
    <source>
        <dbReference type="ARBA" id="ARBA00047899"/>
    </source>
</evidence>
<dbReference type="Pfam" id="PF00069">
    <property type="entry name" value="Pkinase"/>
    <property type="match status" value="1"/>
</dbReference>
<proteinExistence type="inferred from homology"/>
<feature type="non-terminal residue" evidence="12">
    <location>
        <position position="1"/>
    </location>
</feature>
<sequence length="168" mass="18732">MSEAKSKKVGKYEIGQTLGEGTFGKVKYAINSETKEAVAIKILDKEKIQQQNMGNQIKKEISIMKVVHHPNVVQLKEVLASRTKIFIVLELVTGGELFDSIVKEGKFSDDKARKYFRQLIHGLSYCNTKGVCHRDLKPENLLLDQNANLKISDFGLSALYTGGDDGET</sequence>
<dbReference type="EMBL" id="BRXZ01001327">
    <property type="protein sequence ID" value="GMH68380.1"/>
    <property type="molecule type" value="Genomic_DNA"/>
</dbReference>
<dbReference type="GO" id="GO:0005524">
    <property type="term" value="F:ATP binding"/>
    <property type="evidence" value="ECO:0007669"/>
    <property type="project" value="UniProtKB-UniRule"/>
</dbReference>
<dbReference type="OrthoDB" id="193931at2759"/>
<dbReference type="GO" id="GO:0004674">
    <property type="term" value="F:protein serine/threonine kinase activity"/>
    <property type="evidence" value="ECO:0007669"/>
    <property type="project" value="UniProtKB-KW"/>
</dbReference>
<evidence type="ECO:0000313" key="12">
    <source>
        <dbReference type="EMBL" id="GMH68380.1"/>
    </source>
</evidence>
<evidence type="ECO:0000259" key="11">
    <source>
        <dbReference type="PROSITE" id="PS50011"/>
    </source>
</evidence>
<evidence type="ECO:0000256" key="2">
    <source>
        <dbReference type="ARBA" id="ARBA00022527"/>
    </source>
</evidence>
<dbReference type="Proteomes" id="UP001165082">
    <property type="component" value="Unassembled WGS sequence"/>
</dbReference>
<gene>
    <name evidence="12" type="ORF">TrRE_jg3949</name>
</gene>
<dbReference type="FunFam" id="1.10.510.10:FF:000571">
    <property type="entry name" value="Maternal embryonic leucine zipper kinase"/>
    <property type="match status" value="1"/>
</dbReference>
<dbReference type="InterPro" id="IPR017441">
    <property type="entry name" value="Protein_kinase_ATP_BS"/>
</dbReference>
<evidence type="ECO:0000256" key="1">
    <source>
        <dbReference type="ARBA" id="ARBA00012513"/>
    </source>
</evidence>
<feature type="binding site" evidence="9">
    <location>
        <position position="41"/>
    </location>
    <ligand>
        <name>ATP</name>
        <dbReference type="ChEBI" id="CHEBI:30616"/>
    </ligand>
</feature>
<keyword evidence="13" id="KW-1185">Reference proteome</keyword>
<feature type="domain" description="Protein kinase" evidence="11">
    <location>
        <begin position="12"/>
        <end position="168"/>
    </location>
</feature>
<dbReference type="PANTHER" id="PTHR43895">
    <property type="entry name" value="CALCIUM/CALMODULIN-DEPENDENT PROTEIN KINASE KINASE-RELATED"/>
    <property type="match status" value="1"/>
</dbReference>
<dbReference type="SUPFAM" id="SSF56112">
    <property type="entry name" value="Protein kinase-like (PK-like)"/>
    <property type="match status" value="1"/>
</dbReference>
<comment type="similarity">
    <text evidence="10">Belongs to the protein kinase superfamily.</text>
</comment>
<dbReference type="FunFam" id="3.30.200.20:FF:000096">
    <property type="entry name" value="Non-specific serine/threonine protein kinase"/>
    <property type="match status" value="1"/>
</dbReference>
<name>A0A9W7AIH7_9STRA</name>
<dbReference type="SMART" id="SM00220">
    <property type="entry name" value="S_TKc"/>
    <property type="match status" value="1"/>
</dbReference>
<dbReference type="Gene3D" id="1.10.510.10">
    <property type="entry name" value="Transferase(Phosphotransferase) domain 1"/>
    <property type="match status" value="1"/>
</dbReference>
<dbReference type="GO" id="GO:0007165">
    <property type="term" value="P:signal transduction"/>
    <property type="evidence" value="ECO:0007669"/>
    <property type="project" value="TreeGrafter"/>
</dbReference>
<evidence type="ECO:0000256" key="10">
    <source>
        <dbReference type="RuleBase" id="RU000304"/>
    </source>
</evidence>
<organism evidence="12 13">
    <name type="scientific">Triparma retinervis</name>
    <dbReference type="NCBI Taxonomy" id="2557542"/>
    <lineage>
        <taxon>Eukaryota</taxon>
        <taxon>Sar</taxon>
        <taxon>Stramenopiles</taxon>
        <taxon>Ochrophyta</taxon>
        <taxon>Bolidophyceae</taxon>
        <taxon>Parmales</taxon>
        <taxon>Triparmaceae</taxon>
        <taxon>Triparma</taxon>
    </lineage>
</organism>
<reference evidence="12" key="1">
    <citation type="submission" date="2022-07" db="EMBL/GenBank/DDBJ databases">
        <title>Genome analysis of Parmales, a sister group of diatoms, reveals the evolutionary specialization of diatoms from phago-mixotrophs to photoautotrophs.</title>
        <authorList>
            <person name="Ban H."/>
            <person name="Sato S."/>
            <person name="Yoshikawa S."/>
            <person name="Kazumasa Y."/>
            <person name="Nakamura Y."/>
            <person name="Ichinomiya M."/>
            <person name="Saitoh K."/>
            <person name="Sato N."/>
            <person name="Blanc-Mathieu R."/>
            <person name="Endo H."/>
            <person name="Kuwata A."/>
            <person name="Ogata H."/>
        </authorList>
    </citation>
    <scope>NUCLEOTIDE SEQUENCE</scope>
</reference>
<evidence type="ECO:0000256" key="4">
    <source>
        <dbReference type="ARBA" id="ARBA00022741"/>
    </source>
</evidence>
<comment type="catalytic activity">
    <reaction evidence="8">
        <text>L-seryl-[protein] + ATP = O-phospho-L-seryl-[protein] + ADP + H(+)</text>
        <dbReference type="Rhea" id="RHEA:17989"/>
        <dbReference type="Rhea" id="RHEA-COMP:9863"/>
        <dbReference type="Rhea" id="RHEA-COMP:11604"/>
        <dbReference type="ChEBI" id="CHEBI:15378"/>
        <dbReference type="ChEBI" id="CHEBI:29999"/>
        <dbReference type="ChEBI" id="CHEBI:30616"/>
        <dbReference type="ChEBI" id="CHEBI:83421"/>
        <dbReference type="ChEBI" id="CHEBI:456216"/>
        <dbReference type="EC" id="2.7.11.1"/>
    </reaction>
</comment>
<evidence type="ECO:0000256" key="5">
    <source>
        <dbReference type="ARBA" id="ARBA00022777"/>
    </source>
</evidence>
<comment type="caution">
    <text evidence="12">The sequence shown here is derived from an EMBL/GenBank/DDBJ whole genome shotgun (WGS) entry which is preliminary data.</text>
</comment>
<evidence type="ECO:0000256" key="8">
    <source>
        <dbReference type="ARBA" id="ARBA00048679"/>
    </source>
</evidence>
<keyword evidence="4 9" id="KW-0547">Nucleotide-binding</keyword>
<dbReference type="PROSITE" id="PS00108">
    <property type="entry name" value="PROTEIN_KINASE_ST"/>
    <property type="match status" value="1"/>
</dbReference>
<dbReference type="EC" id="2.7.11.1" evidence="1"/>
<evidence type="ECO:0000256" key="6">
    <source>
        <dbReference type="ARBA" id="ARBA00022840"/>
    </source>
</evidence>
<keyword evidence="2 10" id="KW-0723">Serine/threonine-protein kinase</keyword>
<dbReference type="PROSITE" id="PS50011">
    <property type="entry name" value="PROTEIN_KINASE_DOM"/>
    <property type="match status" value="1"/>
</dbReference>
<evidence type="ECO:0000256" key="3">
    <source>
        <dbReference type="ARBA" id="ARBA00022679"/>
    </source>
</evidence>
<protein>
    <recommendedName>
        <fullName evidence="1">non-specific serine/threonine protein kinase</fullName>
        <ecNumber evidence="1">2.7.11.1</ecNumber>
    </recommendedName>
</protein>
<accession>A0A9W7AIH7</accession>
<dbReference type="InterPro" id="IPR011009">
    <property type="entry name" value="Kinase-like_dom_sf"/>
</dbReference>
<dbReference type="InterPro" id="IPR000719">
    <property type="entry name" value="Prot_kinase_dom"/>
</dbReference>
<dbReference type="AlphaFoldDB" id="A0A9W7AIH7"/>
<dbReference type="PROSITE" id="PS00107">
    <property type="entry name" value="PROTEIN_KINASE_ATP"/>
    <property type="match status" value="1"/>
</dbReference>